<name>A0ACA9RUW0_9GLOM</name>
<protein>
    <submittedName>
        <fullName evidence="1">14899_t:CDS:1</fullName>
    </submittedName>
</protein>
<reference evidence="1" key="1">
    <citation type="submission" date="2021-06" db="EMBL/GenBank/DDBJ databases">
        <authorList>
            <person name="Kallberg Y."/>
            <person name="Tangrot J."/>
            <person name="Rosling A."/>
        </authorList>
    </citation>
    <scope>NUCLEOTIDE SEQUENCE</scope>
    <source>
        <strain evidence="1">MA461A</strain>
    </source>
</reference>
<sequence length="73" mass="8290">FVAQIKNADETLGKFSLSTQSHLQTHCDAIYTSRRFNPLNIDSDMLPNQIDNNNEPNKSEFIISQVTDILSHL</sequence>
<proteinExistence type="predicted"/>
<accession>A0ACA9RUW0</accession>
<dbReference type="EMBL" id="CAJVQC010071810">
    <property type="protein sequence ID" value="CAG8810932.1"/>
    <property type="molecule type" value="Genomic_DNA"/>
</dbReference>
<feature type="non-terminal residue" evidence="1">
    <location>
        <position position="73"/>
    </location>
</feature>
<gene>
    <name evidence="1" type="ORF">RPERSI_LOCUS23193</name>
</gene>
<comment type="caution">
    <text evidence="1">The sequence shown here is derived from an EMBL/GenBank/DDBJ whole genome shotgun (WGS) entry which is preliminary data.</text>
</comment>
<dbReference type="Proteomes" id="UP000789920">
    <property type="component" value="Unassembled WGS sequence"/>
</dbReference>
<keyword evidence="2" id="KW-1185">Reference proteome</keyword>
<evidence type="ECO:0000313" key="2">
    <source>
        <dbReference type="Proteomes" id="UP000789920"/>
    </source>
</evidence>
<evidence type="ECO:0000313" key="1">
    <source>
        <dbReference type="EMBL" id="CAG8810932.1"/>
    </source>
</evidence>
<feature type="non-terminal residue" evidence="1">
    <location>
        <position position="1"/>
    </location>
</feature>
<organism evidence="1 2">
    <name type="scientific">Racocetra persica</name>
    <dbReference type="NCBI Taxonomy" id="160502"/>
    <lineage>
        <taxon>Eukaryota</taxon>
        <taxon>Fungi</taxon>
        <taxon>Fungi incertae sedis</taxon>
        <taxon>Mucoromycota</taxon>
        <taxon>Glomeromycotina</taxon>
        <taxon>Glomeromycetes</taxon>
        <taxon>Diversisporales</taxon>
        <taxon>Gigasporaceae</taxon>
        <taxon>Racocetra</taxon>
    </lineage>
</organism>